<dbReference type="GO" id="GO:0003676">
    <property type="term" value="F:nucleic acid binding"/>
    <property type="evidence" value="ECO:0007669"/>
    <property type="project" value="InterPro"/>
</dbReference>
<comment type="similarity">
    <text evidence="1">Belongs to the tRNA-intron endonuclease family.</text>
</comment>
<keyword evidence="9" id="KW-1185">Reference proteome</keyword>
<comment type="catalytic activity">
    <reaction evidence="5">
        <text>pretRNA = a 3'-half-tRNA molecule with a 5'-OH end + a 5'-half-tRNA molecule with a 2',3'-cyclic phosphate end + an intron with a 2',3'-cyclic phosphate and a 5'-hydroxyl terminus.</text>
        <dbReference type="EC" id="4.6.1.16"/>
    </reaction>
</comment>
<feature type="domain" description="TSEN34 N-terminal" evidence="7">
    <location>
        <begin position="10"/>
        <end position="56"/>
    </location>
</feature>
<evidence type="ECO:0000313" key="9">
    <source>
        <dbReference type="Proteomes" id="UP000030762"/>
    </source>
</evidence>
<dbReference type="EMBL" id="JH767134">
    <property type="protein sequence ID" value="EQC41485.1"/>
    <property type="molecule type" value="Genomic_DNA"/>
</dbReference>
<dbReference type="InterPro" id="IPR036167">
    <property type="entry name" value="tRNA_intron_Endo_cat-like_sf"/>
</dbReference>
<dbReference type="EC" id="4.6.1.16" evidence="2"/>
<dbReference type="InterPro" id="IPR006677">
    <property type="entry name" value="tRNA_intron_Endonuc_cat-like"/>
</dbReference>
<dbReference type="PANTHER" id="PTHR13070">
    <property type="entry name" value="TRNA-SPLICING ENDONUCLEASE SUBUNIT SEN34-RELATED"/>
    <property type="match status" value="1"/>
</dbReference>
<dbReference type="OrthoDB" id="48041at2759"/>
<keyword evidence="3" id="KW-0819">tRNA processing</keyword>
<dbReference type="GO" id="GO:0005634">
    <property type="term" value="C:nucleus"/>
    <property type="evidence" value="ECO:0007669"/>
    <property type="project" value="UniProtKB-ARBA"/>
</dbReference>
<feature type="domain" description="tRNA intron endonuclease catalytic" evidence="6">
    <location>
        <begin position="135"/>
        <end position="211"/>
    </location>
</feature>
<evidence type="ECO:0000313" key="8">
    <source>
        <dbReference type="EMBL" id="EQC41485.1"/>
    </source>
</evidence>
<dbReference type="GO" id="GO:0000379">
    <property type="term" value="P:tRNA-type intron splice site recognition and cleavage"/>
    <property type="evidence" value="ECO:0007669"/>
    <property type="project" value="TreeGrafter"/>
</dbReference>
<dbReference type="STRING" id="1156394.T0R561"/>
<dbReference type="RefSeq" id="XP_008605199.1">
    <property type="nucleotide sequence ID" value="XM_008606977.1"/>
</dbReference>
<dbReference type="SUPFAM" id="SSF53032">
    <property type="entry name" value="tRNA-intron endonuclease catalytic domain-like"/>
    <property type="match status" value="1"/>
</dbReference>
<dbReference type="InterPro" id="IPR059049">
    <property type="entry name" value="TSEN34_N"/>
</dbReference>
<evidence type="ECO:0000259" key="6">
    <source>
        <dbReference type="Pfam" id="PF01974"/>
    </source>
</evidence>
<dbReference type="GeneID" id="19942179"/>
<evidence type="ECO:0000256" key="3">
    <source>
        <dbReference type="ARBA" id="ARBA00022694"/>
    </source>
</evidence>
<dbReference type="Proteomes" id="UP000030762">
    <property type="component" value="Unassembled WGS sequence"/>
</dbReference>
<sequence length="235" mass="25792">MVICACVDGKVWTAAEVQELRETHRIVCGSGGICRHNSNKASEHRLPMQLTPAQLYVGRLHGFLEQDKPTPAVLDEPPTEAATSWWTNAWVALKALFNPAPMTDAPGSPQAKRRKLSDPDAKDSAVAVDVPLHHRVFEDLWSQGFYITSGSKFGGDFLIYNADPVTTHASAIIFVLVSATLSPQDIVGYGRLARAVKKNCVLAYLNQRRCLSYTTLTHTSTTSRADRPRGPHGRT</sequence>
<keyword evidence="4" id="KW-0456">Lyase</keyword>
<evidence type="ECO:0000256" key="2">
    <source>
        <dbReference type="ARBA" id="ARBA00012573"/>
    </source>
</evidence>
<reference evidence="8 9" key="1">
    <citation type="submission" date="2012-04" db="EMBL/GenBank/DDBJ databases">
        <title>The Genome Sequence of Saprolegnia declina VS20.</title>
        <authorList>
            <consortium name="The Broad Institute Genome Sequencing Platform"/>
            <person name="Russ C."/>
            <person name="Nusbaum C."/>
            <person name="Tyler B."/>
            <person name="van West P."/>
            <person name="Dieguez-Uribeondo J."/>
            <person name="de Bruijn I."/>
            <person name="Tripathy S."/>
            <person name="Jiang R."/>
            <person name="Young S.K."/>
            <person name="Zeng Q."/>
            <person name="Gargeya S."/>
            <person name="Fitzgerald M."/>
            <person name="Haas B."/>
            <person name="Abouelleil A."/>
            <person name="Alvarado L."/>
            <person name="Arachchi H.M."/>
            <person name="Berlin A."/>
            <person name="Chapman S.B."/>
            <person name="Goldberg J."/>
            <person name="Griggs A."/>
            <person name="Gujja S."/>
            <person name="Hansen M."/>
            <person name="Howarth C."/>
            <person name="Imamovic A."/>
            <person name="Larimer J."/>
            <person name="McCowen C."/>
            <person name="Montmayeur A."/>
            <person name="Murphy C."/>
            <person name="Neiman D."/>
            <person name="Pearson M."/>
            <person name="Priest M."/>
            <person name="Roberts A."/>
            <person name="Saif S."/>
            <person name="Shea T."/>
            <person name="Sisk P."/>
            <person name="Sykes S."/>
            <person name="Wortman J."/>
            <person name="Nusbaum C."/>
            <person name="Birren B."/>
        </authorList>
    </citation>
    <scope>NUCLEOTIDE SEQUENCE [LARGE SCALE GENOMIC DNA]</scope>
    <source>
        <strain evidence="8 9">VS20</strain>
    </source>
</reference>
<dbReference type="Pfam" id="PF01974">
    <property type="entry name" value="tRNA_int_endo"/>
    <property type="match status" value="1"/>
</dbReference>
<dbReference type="OMA" id="ETHRIVC"/>
<organism evidence="8 9">
    <name type="scientific">Saprolegnia diclina (strain VS20)</name>
    <dbReference type="NCBI Taxonomy" id="1156394"/>
    <lineage>
        <taxon>Eukaryota</taxon>
        <taxon>Sar</taxon>
        <taxon>Stramenopiles</taxon>
        <taxon>Oomycota</taxon>
        <taxon>Saprolegniomycetes</taxon>
        <taxon>Saprolegniales</taxon>
        <taxon>Saprolegniaceae</taxon>
        <taxon>Saprolegnia</taxon>
    </lineage>
</organism>
<dbReference type="InterPro" id="IPR011856">
    <property type="entry name" value="tRNA_endonuc-like_dom_sf"/>
</dbReference>
<dbReference type="PANTHER" id="PTHR13070:SF0">
    <property type="entry name" value="TRNA-SPLICING ENDONUCLEASE SUBUNIT SEN34"/>
    <property type="match status" value="1"/>
</dbReference>
<dbReference type="Gene3D" id="3.40.1350.10">
    <property type="match status" value="1"/>
</dbReference>
<evidence type="ECO:0000256" key="5">
    <source>
        <dbReference type="ARBA" id="ARBA00034031"/>
    </source>
</evidence>
<dbReference type="Pfam" id="PF26577">
    <property type="entry name" value="TSEN34_N"/>
    <property type="match status" value="1"/>
</dbReference>
<accession>T0R561</accession>
<dbReference type="CDD" id="cd22363">
    <property type="entry name" value="tRNA-intron_lyase_C"/>
    <property type="match status" value="1"/>
</dbReference>
<dbReference type="VEuPathDB" id="FungiDB:SDRG_01452"/>
<evidence type="ECO:0000256" key="4">
    <source>
        <dbReference type="ARBA" id="ARBA00023239"/>
    </source>
</evidence>
<proteinExistence type="inferred from homology"/>
<protein>
    <recommendedName>
        <fullName evidence="2">tRNA-intron lyase</fullName>
        <ecNumber evidence="2">4.6.1.16</ecNumber>
    </recommendedName>
</protein>
<evidence type="ECO:0000259" key="7">
    <source>
        <dbReference type="Pfam" id="PF26577"/>
    </source>
</evidence>
<name>T0R561_SAPDV</name>
<dbReference type="GO" id="GO:0000213">
    <property type="term" value="F:tRNA-intron lyase activity"/>
    <property type="evidence" value="ECO:0007669"/>
    <property type="project" value="UniProtKB-EC"/>
</dbReference>
<evidence type="ECO:0000256" key="1">
    <source>
        <dbReference type="ARBA" id="ARBA00008078"/>
    </source>
</evidence>
<dbReference type="InParanoid" id="T0R561"/>
<gene>
    <name evidence="8" type="ORF">SDRG_01452</name>
</gene>
<dbReference type="eggNOG" id="KOG4133">
    <property type="taxonomic scope" value="Eukaryota"/>
</dbReference>
<dbReference type="AlphaFoldDB" id="T0R561"/>